<evidence type="ECO:0000313" key="1">
    <source>
        <dbReference type="EMBL" id="KAH7685641.1"/>
    </source>
</evidence>
<feature type="non-terminal residue" evidence="1">
    <location>
        <position position="1"/>
    </location>
</feature>
<protein>
    <submittedName>
        <fullName evidence="1">Uncharacterized protein</fullName>
    </submittedName>
</protein>
<proteinExistence type="predicted"/>
<evidence type="ECO:0000313" key="2">
    <source>
        <dbReference type="Proteomes" id="UP000827976"/>
    </source>
</evidence>
<sequence>EETRNLVKSFKNVNARLVDAALASGPEVGSSMKMIDGFATNSTATVSCFRCSVDRPSTPGRPTKASRNTLSSTNSITSSTNI</sequence>
<name>A0ACB7WD65_DIOAL</name>
<dbReference type="Proteomes" id="UP000827976">
    <property type="component" value="Chromosome 4"/>
</dbReference>
<feature type="non-terminal residue" evidence="1">
    <location>
        <position position="82"/>
    </location>
</feature>
<reference evidence="2" key="1">
    <citation type="journal article" date="2022" name="Nat. Commun.">
        <title>Chromosome evolution and the genetic basis of agronomically important traits in greater yam.</title>
        <authorList>
            <person name="Bredeson J.V."/>
            <person name="Lyons J.B."/>
            <person name="Oniyinde I.O."/>
            <person name="Okereke N.R."/>
            <person name="Kolade O."/>
            <person name="Nnabue I."/>
            <person name="Nwadili C.O."/>
            <person name="Hribova E."/>
            <person name="Parker M."/>
            <person name="Nwogha J."/>
            <person name="Shu S."/>
            <person name="Carlson J."/>
            <person name="Kariba R."/>
            <person name="Muthemba S."/>
            <person name="Knop K."/>
            <person name="Barton G.J."/>
            <person name="Sherwood A.V."/>
            <person name="Lopez-Montes A."/>
            <person name="Asiedu R."/>
            <person name="Jamnadass R."/>
            <person name="Muchugi A."/>
            <person name="Goodstein D."/>
            <person name="Egesi C.N."/>
            <person name="Featherston J."/>
            <person name="Asfaw A."/>
            <person name="Simpson G.G."/>
            <person name="Dolezel J."/>
            <person name="Hendre P.S."/>
            <person name="Van Deynze A."/>
            <person name="Kumar P.L."/>
            <person name="Obidiegwu J.E."/>
            <person name="Bhattacharjee R."/>
            <person name="Rokhsar D.S."/>
        </authorList>
    </citation>
    <scope>NUCLEOTIDE SEQUENCE [LARGE SCALE GENOMIC DNA]</scope>
    <source>
        <strain evidence="2">cv. TDa95/00328</strain>
    </source>
</reference>
<organism evidence="1 2">
    <name type="scientific">Dioscorea alata</name>
    <name type="common">Purple yam</name>
    <dbReference type="NCBI Taxonomy" id="55571"/>
    <lineage>
        <taxon>Eukaryota</taxon>
        <taxon>Viridiplantae</taxon>
        <taxon>Streptophyta</taxon>
        <taxon>Embryophyta</taxon>
        <taxon>Tracheophyta</taxon>
        <taxon>Spermatophyta</taxon>
        <taxon>Magnoliopsida</taxon>
        <taxon>Liliopsida</taxon>
        <taxon>Dioscoreales</taxon>
        <taxon>Dioscoreaceae</taxon>
        <taxon>Dioscorea</taxon>
    </lineage>
</organism>
<dbReference type="EMBL" id="CM037014">
    <property type="protein sequence ID" value="KAH7685641.1"/>
    <property type="molecule type" value="Genomic_DNA"/>
</dbReference>
<gene>
    <name evidence="1" type="ORF">IHE45_04G053200</name>
</gene>
<keyword evidence="2" id="KW-1185">Reference proteome</keyword>
<accession>A0ACB7WD65</accession>
<comment type="caution">
    <text evidence="1">The sequence shown here is derived from an EMBL/GenBank/DDBJ whole genome shotgun (WGS) entry which is preliminary data.</text>
</comment>